<evidence type="ECO:0000313" key="5">
    <source>
        <dbReference type="EMBL" id="AOQ22676.1"/>
    </source>
</evidence>
<gene>
    <name evidence="5" type="ORF">Maut_00193</name>
    <name evidence="6" type="ORF">MTAT_26800</name>
</gene>
<keyword evidence="2" id="KW-0540">Nuclease</keyword>
<dbReference type="InterPro" id="IPR037038">
    <property type="entry name" value="HepT-like_sf"/>
</dbReference>
<evidence type="ECO:0000256" key="1">
    <source>
        <dbReference type="ARBA" id="ARBA00022649"/>
    </source>
</evidence>
<dbReference type="GO" id="GO:0004540">
    <property type="term" value="F:RNA nuclease activity"/>
    <property type="evidence" value="ECO:0007669"/>
    <property type="project" value="InterPro"/>
</dbReference>
<evidence type="ECO:0000313" key="7">
    <source>
        <dbReference type="Proteomes" id="UP000094598"/>
    </source>
</evidence>
<dbReference type="Proteomes" id="UP000094598">
    <property type="component" value="Chromosome"/>
</dbReference>
<name>A0AAC9HFC5_NEOTH</name>
<dbReference type="PANTHER" id="PTHR33397">
    <property type="entry name" value="UPF0331 PROTEIN YUTE"/>
    <property type="match status" value="1"/>
</dbReference>
<dbReference type="Proteomes" id="UP000322283">
    <property type="component" value="Unassembled WGS sequence"/>
</dbReference>
<evidence type="ECO:0000256" key="2">
    <source>
        <dbReference type="ARBA" id="ARBA00022722"/>
    </source>
</evidence>
<evidence type="ECO:0000256" key="4">
    <source>
        <dbReference type="ARBA" id="ARBA00024207"/>
    </source>
</evidence>
<evidence type="ECO:0000313" key="6">
    <source>
        <dbReference type="EMBL" id="TYL08622.1"/>
    </source>
</evidence>
<sequence>MEKLSECLTKLEPLRTKSYDDFEQDPYLRDIVERNLEVAAQCCIDIANRVISLEDLEKPQDYYSAFITLGQAGILPLKFARSFAGIAGFRNILVHEYISIDWHEVYRNLHRLDDFYHFADCIKAWMKK</sequence>
<dbReference type="GO" id="GO:0110001">
    <property type="term" value="C:toxin-antitoxin complex"/>
    <property type="evidence" value="ECO:0007669"/>
    <property type="project" value="InterPro"/>
</dbReference>
<dbReference type="InterPro" id="IPR008201">
    <property type="entry name" value="HepT-like"/>
</dbReference>
<keyword evidence="8" id="KW-1185">Reference proteome</keyword>
<dbReference type="AlphaFoldDB" id="A0AAC9HFC5"/>
<dbReference type="NCBIfam" id="NF047751">
    <property type="entry name" value="HepT_toxin"/>
    <property type="match status" value="1"/>
</dbReference>
<dbReference type="EMBL" id="VCDX01000014">
    <property type="protein sequence ID" value="TYL08622.1"/>
    <property type="molecule type" value="Genomic_DNA"/>
</dbReference>
<keyword evidence="3" id="KW-0378">Hydrolase</keyword>
<protein>
    <recommendedName>
        <fullName evidence="9">DUF86 domain-containing protein</fullName>
    </recommendedName>
</protein>
<evidence type="ECO:0008006" key="9">
    <source>
        <dbReference type="Google" id="ProtNLM"/>
    </source>
</evidence>
<reference evidence="6 8" key="2">
    <citation type="submission" date="2019-05" db="EMBL/GenBank/DDBJ databases">
        <title>Genome sequence of Moorella thermoacetica ATCC 33924.</title>
        <authorList>
            <person name="Poehlein A."/>
            <person name="Bengelsdorf F.R."/>
            <person name="Duerre P."/>
            <person name="Daniel R."/>
        </authorList>
    </citation>
    <scope>NUCLEOTIDE SEQUENCE [LARGE SCALE GENOMIC DNA]</scope>
    <source>
        <strain evidence="6 8">ATCC 33924</strain>
    </source>
</reference>
<dbReference type="Pfam" id="PF01934">
    <property type="entry name" value="HepT-like"/>
    <property type="match status" value="1"/>
</dbReference>
<dbReference type="GO" id="GO:0016787">
    <property type="term" value="F:hydrolase activity"/>
    <property type="evidence" value="ECO:0007669"/>
    <property type="project" value="UniProtKB-KW"/>
</dbReference>
<dbReference type="EMBL" id="CP017019">
    <property type="protein sequence ID" value="AOQ22676.1"/>
    <property type="molecule type" value="Genomic_DNA"/>
</dbReference>
<accession>A0AAC9HFC5</accession>
<dbReference type="InterPro" id="IPR052379">
    <property type="entry name" value="Type_VII_TA_RNase"/>
</dbReference>
<dbReference type="Gene3D" id="1.20.120.580">
    <property type="entry name" value="bsu32300-like"/>
    <property type="match status" value="1"/>
</dbReference>
<dbReference type="PANTHER" id="PTHR33397:SF5">
    <property type="entry name" value="RNASE YUTE-RELATED"/>
    <property type="match status" value="1"/>
</dbReference>
<reference evidence="5 7" key="1">
    <citation type="submission" date="2016-08" db="EMBL/GenBank/DDBJ databases">
        <title>Moorella thermoacetica DSM 103132.</title>
        <authorList>
            <person name="Jendresen C.B."/>
            <person name="Redl S.M."/>
            <person name="Jensen T.O."/>
            <person name="Nielsen A.T."/>
        </authorList>
    </citation>
    <scope>NUCLEOTIDE SEQUENCE [LARGE SCALE GENOMIC DNA]</scope>
    <source>
        <strain evidence="5 7">DSM 103132</strain>
    </source>
</reference>
<evidence type="ECO:0000256" key="3">
    <source>
        <dbReference type="ARBA" id="ARBA00022801"/>
    </source>
</evidence>
<comment type="similarity">
    <text evidence="4">Belongs to the HepT RNase toxin family.</text>
</comment>
<proteinExistence type="inferred from homology"/>
<keyword evidence="1" id="KW-1277">Toxin-antitoxin system</keyword>
<evidence type="ECO:0000313" key="8">
    <source>
        <dbReference type="Proteomes" id="UP000322283"/>
    </source>
</evidence>
<organism evidence="5 7">
    <name type="scientific">Neomoorella thermoacetica</name>
    <name type="common">Clostridium thermoaceticum</name>
    <dbReference type="NCBI Taxonomy" id="1525"/>
    <lineage>
        <taxon>Bacteria</taxon>
        <taxon>Bacillati</taxon>
        <taxon>Bacillota</taxon>
        <taxon>Clostridia</taxon>
        <taxon>Neomoorellales</taxon>
        <taxon>Neomoorellaceae</taxon>
        <taxon>Neomoorella</taxon>
    </lineage>
</organism>